<feature type="domain" description="Alanine racemase N-terminal" evidence="5">
    <location>
        <begin position="26"/>
        <end position="235"/>
    </location>
</feature>
<organism evidence="6 7">
    <name type="scientific">Haemonchus contortus</name>
    <name type="common">Barber pole worm</name>
    <dbReference type="NCBI Taxonomy" id="6289"/>
    <lineage>
        <taxon>Eukaryota</taxon>
        <taxon>Metazoa</taxon>
        <taxon>Ecdysozoa</taxon>
        <taxon>Nematoda</taxon>
        <taxon>Chromadorea</taxon>
        <taxon>Rhabditida</taxon>
        <taxon>Rhabditina</taxon>
        <taxon>Rhabditomorpha</taxon>
        <taxon>Strongyloidea</taxon>
        <taxon>Trichostrongylidae</taxon>
        <taxon>Haemonchus</taxon>
    </lineage>
</organism>
<dbReference type="OMA" id="PLEWHMI"/>
<evidence type="ECO:0000256" key="4">
    <source>
        <dbReference type="RuleBase" id="RU004514"/>
    </source>
</evidence>
<dbReference type="Pfam" id="PF01168">
    <property type="entry name" value="Ala_racemase_N"/>
    <property type="match status" value="1"/>
</dbReference>
<dbReference type="CDD" id="cd06822">
    <property type="entry name" value="PLPDE_III_YBL036c_euk"/>
    <property type="match status" value="1"/>
</dbReference>
<dbReference type="GO" id="GO:0030170">
    <property type="term" value="F:pyridoxal phosphate binding"/>
    <property type="evidence" value="ECO:0007669"/>
    <property type="project" value="UniProtKB-UniRule"/>
</dbReference>
<dbReference type="Proteomes" id="UP000025227">
    <property type="component" value="Unplaced"/>
</dbReference>
<keyword evidence="6" id="KW-1185">Reference proteome</keyword>
<evidence type="ECO:0000313" key="6">
    <source>
        <dbReference type="Proteomes" id="UP000025227"/>
    </source>
</evidence>
<dbReference type="InterPro" id="IPR001608">
    <property type="entry name" value="Ala_racemase_N"/>
</dbReference>
<dbReference type="PROSITE" id="PS01211">
    <property type="entry name" value="UPF0001"/>
    <property type="match status" value="1"/>
</dbReference>
<dbReference type="PIRSF" id="PIRSF004848">
    <property type="entry name" value="YBL036c_PLPDEIII"/>
    <property type="match status" value="1"/>
</dbReference>
<evidence type="ECO:0000256" key="3">
    <source>
        <dbReference type="PIRSR" id="PIRSR004848-1"/>
    </source>
</evidence>
<accession>A0A7I4YIN4</accession>
<dbReference type="FunFam" id="3.20.20.10:FF:000018">
    <property type="entry name" value="Pyridoxal phosphate homeostasis protein"/>
    <property type="match status" value="1"/>
</dbReference>
<dbReference type="PANTHER" id="PTHR10146:SF14">
    <property type="entry name" value="PYRIDOXAL PHOSPHATE HOMEOSTASIS PROTEIN"/>
    <property type="match status" value="1"/>
</dbReference>
<comment type="cofactor">
    <cofactor evidence="3">
        <name>pyridoxal 5'-phosphate</name>
        <dbReference type="ChEBI" id="CHEBI:597326"/>
    </cofactor>
</comment>
<name>A0A7I4YIN4_HAECO</name>
<evidence type="ECO:0000259" key="5">
    <source>
        <dbReference type="Pfam" id="PF01168"/>
    </source>
</evidence>
<protein>
    <recommendedName>
        <fullName evidence="2">Pyridoxal phosphate homeostasis protein</fullName>
        <shortName evidence="2">PLP homeostasis protein</shortName>
    </recommendedName>
</protein>
<dbReference type="InterPro" id="IPR029066">
    <property type="entry name" value="PLP-binding_barrel"/>
</dbReference>
<reference evidence="7" key="1">
    <citation type="submission" date="2020-12" db="UniProtKB">
        <authorList>
            <consortium name="WormBaseParasite"/>
        </authorList>
    </citation>
    <scope>IDENTIFICATION</scope>
    <source>
        <strain evidence="7">MHco3</strain>
    </source>
</reference>
<evidence type="ECO:0000256" key="1">
    <source>
        <dbReference type="ARBA" id="ARBA00022898"/>
    </source>
</evidence>
<evidence type="ECO:0000256" key="2">
    <source>
        <dbReference type="HAMAP-Rule" id="MF_03225"/>
    </source>
</evidence>
<dbReference type="AlphaFoldDB" id="A0A7I4YIN4"/>
<comment type="function">
    <text evidence="2">Pyridoxal 5'-phosphate (PLP)-binding protein, which may be involved in intracellular homeostatic regulation of pyridoxal 5'-phosphate (PLP), the active form of vitamin B6.</text>
</comment>
<dbReference type="OrthoDB" id="10264196at2759"/>
<dbReference type="PANTHER" id="PTHR10146">
    <property type="entry name" value="PROLINE SYNTHETASE CO-TRANSCRIBED BACTERIAL HOMOLOG PROTEIN"/>
    <property type="match status" value="1"/>
</dbReference>
<keyword evidence="1 2" id="KW-0663">Pyridoxal phosphate</keyword>
<dbReference type="SUPFAM" id="SSF51419">
    <property type="entry name" value="PLP-binding barrel"/>
    <property type="match status" value="1"/>
</dbReference>
<sequence>MATAAIVQENMKMVLDLIGDACNKSVLSKRCRLVAVSKTKSEELIAACYAMGQRHFGENYVQELEEKANALHQQCPEIKWHFIGKIQSNKISKICSLPSLYCVETIESAKHCDMFNREMEKRRSTLDVCVQVNTSAETQKGGLSLKDAPDLACYIADNCSSLRFAGFMTIGSLQNSHLVPNPDFDRLFQVREAWARRVSRSPDEVELSMGMSDDFEVAIAQGSTSVRVGSKIFGPRLLKSA</sequence>
<feature type="modified residue" description="N6-(pyridoxal phosphate)lysine" evidence="2 3">
    <location>
        <position position="38"/>
    </location>
</feature>
<dbReference type="Gene3D" id="3.20.20.10">
    <property type="entry name" value="Alanine racemase"/>
    <property type="match status" value="1"/>
</dbReference>
<proteinExistence type="inferred from homology"/>
<comment type="similarity">
    <text evidence="2 4">Belongs to the pyridoxal phosphate-binding protein YggS/PROSC family.</text>
</comment>
<evidence type="ECO:0000313" key="7">
    <source>
        <dbReference type="WBParaSite" id="HCON_00096000-00001"/>
    </source>
</evidence>
<dbReference type="InterPro" id="IPR011078">
    <property type="entry name" value="PyrdxlP_homeostasis"/>
</dbReference>
<dbReference type="NCBIfam" id="TIGR00044">
    <property type="entry name" value="YggS family pyridoxal phosphate-dependent enzyme"/>
    <property type="match status" value="1"/>
</dbReference>
<dbReference type="HAMAP" id="MF_02087">
    <property type="entry name" value="PLP_homeostasis"/>
    <property type="match status" value="1"/>
</dbReference>
<dbReference type="WBParaSite" id="HCON_00096000-00001">
    <property type="protein sequence ID" value="HCON_00096000-00001"/>
    <property type="gene ID" value="HCON_00096000"/>
</dbReference>